<accession>A0A103AND3</accession>
<evidence type="ECO:0000313" key="1">
    <source>
        <dbReference type="EMBL" id="KWZ52398.1"/>
    </source>
</evidence>
<reference evidence="1 2" key="1">
    <citation type="submission" date="2015-11" db="EMBL/GenBank/DDBJ databases">
        <authorList>
            <person name="Sahl J."/>
            <person name="Wagner D."/>
            <person name="Keim P."/>
        </authorList>
    </citation>
    <scope>NUCLEOTIDE SEQUENCE [LARGE SCALE GENOMIC DNA]</scope>
    <source>
        <strain evidence="1 2">MSMB1157</strain>
    </source>
</reference>
<name>A0A103AND3_9BURK</name>
<evidence type="ECO:0000313" key="2">
    <source>
        <dbReference type="Proteomes" id="UP000070119"/>
    </source>
</evidence>
<gene>
    <name evidence="1" type="ORF">WK57_25275</name>
</gene>
<proteinExistence type="predicted"/>
<comment type="caution">
    <text evidence="1">The sequence shown here is derived from an EMBL/GenBank/DDBJ whole genome shotgun (WGS) entry which is preliminary data.</text>
</comment>
<dbReference type="EMBL" id="LNJU01000005">
    <property type="protein sequence ID" value="KWZ52398.1"/>
    <property type="molecule type" value="Genomic_DNA"/>
</dbReference>
<dbReference type="Proteomes" id="UP000070119">
    <property type="component" value="Chromosome 2"/>
</dbReference>
<dbReference type="AlphaFoldDB" id="A0A103AND3"/>
<sequence length="73" mass="8476">MARTPNEQGNTRLCNTIRQDGTDCIAKLDGDQQVGRIDVSIVMPCVRPEERNRVLTRHDVHLQHRYSFSEHFL</sequence>
<organism evidence="1 2">
    <name type="scientific">Burkholderia ubonensis</name>
    <dbReference type="NCBI Taxonomy" id="101571"/>
    <lineage>
        <taxon>Bacteria</taxon>
        <taxon>Pseudomonadati</taxon>
        <taxon>Pseudomonadota</taxon>
        <taxon>Betaproteobacteria</taxon>
        <taxon>Burkholderiales</taxon>
        <taxon>Burkholderiaceae</taxon>
        <taxon>Burkholderia</taxon>
        <taxon>Burkholderia cepacia complex</taxon>
    </lineage>
</organism>
<protein>
    <submittedName>
        <fullName evidence="1">Uncharacterized protein</fullName>
    </submittedName>
</protein>